<keyword evidence="12" id="KW-1185">Reference proteome</keyword>
<evidence type="ECO:0000256" key="7">
    <source>
        <dbReference type="ARBA" id="ARBA00023114"/>
    </source>
</evidence>
<comment type="subcellular location">
    <subcellularLocation>
        <location evidence="10">Cell outer membrane</location>
        <topology evidence="10">Multi-pass membrane protein</topology>
    </subcellularLocation>
</comment>
<dbReference type="GO" id="GO:0015288">
    <property type="term" value="F:porin activity"/>
    <property type="evidence" value="ECO:0007669"/>
    <property type="project" value="UniProtKB-KW"/>
</dbReference>
<comment type="domain">
    <text evidence="10">Consists of 16-stranded beta-barrel sheets, with large surface-exposed loops, that form a transmembrane pore at the center of each barrel. The pore is partially ocluded by a peptide loop that folds into the pore lumen.</text>
</comment>
<dbReference type="Pfam" id="PF02530">
    <property type="entry name" value="Porin_2"/>
    <property type="match status" value="1"/>
</dbReference>
<comment type="similarity">
    <text evidence="1 10">Belongs to the alphaproteobacteria porin family.</text>
</comment>
<dbReference type="EMBL" id="JADQDO010000003">
    <property type="protein sequence ID" value="MBF9233400.1"/>
    <property type="molecule type" value="Genomic_DNA"/>
</dbReference>
<feature type="chain" id="PRO_5038171764" description="Porin" evidence="10">
    <location>
        <begin position="24"/>
        <end position="439"/>
    </location>
</feature>
<evidence type="ECO:0000256" key="1">
    <source>
        <dbReference type="ARBA" id="ARBA00009521"/>
    </source>
</evidence>
<keyword evidence="8 10" id="KW-0472">Membrane</keyword>
<keyword evidence="3 10" id="KW-1134">Transmembrane beta strand</keyword>
<evidence type="ECO:0000313" key="12">
    <source>
        <dbReference type="Proteomes" id="UP000599312"/>
    </source>
</evidence>
<keyword evidence="7 10" id="KW-0626">Porin</keyword>
<keyword evidence="5 10" id="KW-0732">Signal</keyword>
<accession>A0A931BQF5</accession>
<evidence type="ECO:0000256" key="5">
    <source>
        <dbReference type="ARBA" id="ARBA00022729"/>
    </source>
</evidence>
<dbReference type="GO" id="GO:0046930">
    <property type="term" value="C:pore complex"/>
    <property type="evidence" value="ECO:0007669"/>
    <property type="project" value="UniProtKB-KW"/>
</dbReference>
<reference evidence="11" key="1">
    <citation type="submission" date="2020-11" db="EMBL/GenBank/DDBJ databases">
        <authorList>
            <person name="Kim M.K."/>
        </authorList>
    </citation>
    <scope>NUCLEOTIDE SEQUENCE</scope>
    <source>
        <strain evidence="11">BT350</strain>
    </source>
</reference>
<keyword evidence="2 10" id="KW-0813">Transport</keyword>
<evidence type="ECO:0000313" key="11">
    <source>
        <dbReference type="EMBL" id="MBF9233400.1"/>
    </source>
</evidence>
<dbReference type="AlphaFoldDB" id="A0A931BQF5"/>
<evidence type="ECO:0000256" key="3">
    <source>
        <dbReference type="ARBA" id="ARBA00022452"/>
    </source>
</evidence>
<evidence type="ECO:0000256" key="8">
    <source>
        <dbReference type="ARBA" id="ARBA00023136"/>
    </source>
</evidence>
<evidence type="ECO:0000256" key="4">
    <source>
        <dbReference type="ARBA" id="ARBA00022692"/>
    </source>
</evidence>
<comment type="function">
    <text evidence="10">Forms passive diffusion pores that allow small molecular weight hydrophilic materials across the outer membrane.</text>
</comment>
<evidence type="ECO:0000256" key="10">
    <source>
        <dbReference type="RuleBase" id="RU364005"/>
    </source>
</evidence>
<evidence type="ECO:0000256" key="6">
    <source>
        <dbReference type="ARBA" id="ARBA00023065"/>
    </source>
</evidence>
<evidence type="ECO:0000256" key="9">
    <source>
        <dbReference type="ARBA" id="ARBA00023237"/>
    </source>
</evidence>
<keyword evidence="4 10" id="KW-0812">Transmembrane</keyword>
<gene>
    <name evidence="11" type="ORF">I2H38_08405</name>
</gene>
<protein>
    <recommendedName>
        <fullName evidence="10">Porin</fullName>
    </recommendedName>
</protein>
<dbReference type="Proteomes" id="UP000599312">
    <property type="component" value="Unassembled WGS sequence"/>
</dbReference>
<dbReference type="RefSeq" id="WP_196271408.1">
    <property type="nucleotide sequence ID" value="NZ_JADQDO010000003.1"/>
</dbReference>
<dbReference type="GO" id="GO:0006811">
    <property type="term" value="P:monoatomic ion transport"/>
    <property type="evidence" value="ECO:0007669"/>
    <property type="project" value="UniProtKB-KW"/>
</dbReference>
<dbReference type="InterPro" id="IPR003684">
    <property type="entry name" value="Porin_alphabac"/>
</dbReference>
<keyword evidence="6 10" id="KW-0406">Ion transport</keyword>
<proteinExistence type="inferred from homology"/>
<evidence type="ECO:0000256" key="2">
    <source>
        <dbReference type="ARBA" id="ARBA00022448"/>
    </source>
</evidence>
<dbReference type="GO" id="GO:0009279">
    <property type="term" value="C:cell outer membrane"/>
    <property type="evidence" value="ECO:0007669"/>
    <property type="project" value="UniProtKB-SubCell"/>
</dbReference>
<comment type="caution">
    <text evidence="11">The sequence shown here is derived from an EMBL/GenBank/DDBJ whole genome shotgun (WGS) entry which is preliminary data.</text>
</comment>
<name>A0A931BQF5_9HYPH</name>
<feature type="signal peptide" evidence="10">
    <location>
        <begin position="1"/>
        <end position="23"/>
    </location>
</feature>
<keyword evidence="9 10" id="KW-0998">Cell outer membrane</keyword>
<sequence length="439" mass="46434">MKLVKSLMLGSVAGLAAVAGAQAADLPAKKAAPVEYVRVCSTYGAGFFYIPGTETCLRVSGRVRADYLYGEPLDRANDAIGFRARGRIQADARTATAYGLLRSVVRFEITRSSGTPFNGTNGTISTSPNVAEAFIQFGGLTAGRVTSFFDNGDLPTEHMGTLRFSDSPDVDLLAYTFSFGSGFSATLSLENGLERRNNGFFPGGLAATQLNYAGERVPDLVGNVKYEATWGTAQISGAAHQIRSQVLTGAAFVVPVLGSVPSNEYGFAVTGQVGINLPMIAAGDAIWFAATYANGALGYIIGGNDDFITDGAITGAVADAYINPITGNIVRGRGWSLAGGVTHYWTPQIRQSVFGSYARFDYGAGASTVTPAGIRTGLDDFNEWRVGTNAFWQPVPGLDFGVEVLYARIDPRGRVAIGNNISAGSSNAWEGRLRVQRDF</sequence>
<organism evidence="11 12">
    <name type="scientific">Microvirga alba</name>
    <dbReference type="NCBI Taxonomy" id="2791025"/>
    <lineage>
        <taxon>Bacteria</taxon>
        <taxon>Pseudomonadati</taxon>
        <taxon>Pseudomonadota</taxon>
        <taxon>Alphaproteobacteria</taxon>
        <taxon>Hyphomicrobiales</taxon>
        <taxon>Methylobacteriaceae</taxon>
        <taxon>Microvirga</taxon>
    </lineage>
</organism>
<dbReference type="SUPFAM" id="SSF56935">
    <property type="entry name" value="Porins"/>
    <property type="match status" value="1"/>
</dbReference>